<keyword evidence="7" id="KW-0479">Metal-binding</keyword>
<evidence type="ECO:0000256" key="1">
    <source>
        <dbReference type="ARBA" id="ARBA00001958"/>
    </source>
</evidence>
<comment type="similarity">
    <text evidence="3 14">Belongs to the pyruvate kinase family.</text>
</comment>
<evidence type="ECO:0000256" key="12">
    <source>
        <dbReference type="ARBA" id="ARBA00023152"/>
    </source>
</evidence>
<reference evidence="19" key="2">
    <citation type="submission" date="2016-01" db="EMBL/GenBank/DDBJ databases">
        <title>Six Aerococcus type strain genome sequencing and assembly using PacBio and Illumina Hiseq.</title>
        <authorList>
            <person name="Carkaci D."/>
            <person name="Dargis R."/>
            <person name="Nielsen X.C."/>
            <person name="Skovgaard O."/>
            <person name="Fuursted K."/>
            <person name="Christensen J.J."/>
        </authorList>
    </citation>
    <scope>NUCLEOTIDE SEQUENCE [LARGE SCALE GENOMIC DNA]</scope>
    <source>
        <strain evidence="19">CCUG43001</strain>
    </source>
</reference>
<dbReference type="RefSeq" id="WP_067972122.1">
    <property type="nucleotide sequence ID" value="NZ_CAJHKM010000006.1"/>
</dbReference>
<comment type="cofactor">
    <cofactor evidence="1">
        <name>K(+)</name>
        <dbReference type="ChEBI" id="CHEBI:29103"/>
    </cofactor>
</comment>
<dbReference type="InterPro" id="IPR001697">
    <property type="entry name" value="Pyr_Knase"/>
</dbReference>
<dbReference type="PANTHER" id="PTHR11817">
    <property type="entry name" value="PYRUVATE KINASE"/>
    <property type="match status" value="1"/>
</dbReference>
<name>A0A109RD38_9LACT</name>
<dbReference type="Proteomes" id="UP000234239">
    <property type="component" value="Unassembled WGS sequence"/>
</dbReference>
<dbReference type="GO" id="GO:0000287">
    <property type="term" value="F:magnesium ion binding"/>
    <property type="evidence" value="ECO:0007669"/>
    <property type="project" value="InterPro"/>
</dbReference>
<evidence type="ECO:0000256" key="15">
    <source>
        <dbReference type="SAM" id="MobiDB-lite"/>
    </source>
</evidence>
<evidence type="ECO:0000313" key="18">
    <source>
        <dbReference type="EMBL" id="PKZ21753.1"/>
    </source>
</evidence>
<dbReference type="SUPFAM" id="SSF51621">
    <property type="entry name" value="Phosphoenolpyruvate/pyruvate domain"/>
    <property type="match status" value="1"/>
</dbReference>
<evidence type="ECO:0000256" key="2">
    <source>
        <dbReference type="ARBA" id="ARBA00004997"/>
    </source>
</evidence>
<dbReference type="Pfam" id="PF00224">
    <property type="entry name" value="PK"/>
    <property type="match status" value="1"/>
</dbReference>
<dbReference type="OrthoDB" id="9812123at2"/>
<proteinExistence type="inferred from homology"/>
<keyword evidence="9 14" id="KW-0418">Kinase</keyword>
<dbReference type="Proteomes" id="UP000069912">
    <property type="component" value="Chromosome"/>
</dbReference>
<feature type="compositionally biased region" description="Basic and acidic residues" evidence="15">
    <location>
        <begin position="479"/>
        <end position="491"/>
    </location>
</feature>
<keyword evidence="19" id="KW-1185">Reference proteome</keyword>
<evidence type="ECO:0000259" key="16">
    <source>
        <dbReference type="Pfam" id="PF00224"/>
    </source>
</evidence>
<dbReference type="GeneID" id="92902755"/>
<evidence type="ECO:0000256" key="5">
    <source>
        <dbReference type="ARBA" id="ARBA00018587"/>
    </source>
</evidence>
<gene>
    <name evidence="17" type="ORF">AWM72_01535</name>
    <name evidence="18" type="ORF">CYJ28_07570</name>
</gene>
<dbReference type="InterPro" id="IPR015813">
    <property type="entry name" value="Pyrv/PenolPyrv_kinase-like_dom"/>
</dbReference>
<evidence type="ECO:0000256" key="3">
    <source>
        <dbReference type="ARBA" id="ARBA00008663"/>
    </source>
</evidence>
<keyword evidence="10" id="KW-0067">ATP-binding</keyword>
<dbReference type="GO" id="GO:0030955">
    <property type="term" value="F:potassium ion binding"/>
    <property type="evidence" value="ECO:0007669"/>
    <property type="project" value="InterPro"/>
</dbReference>
<evidence type="ECO:0000256" key="7">
    <source>
        <dbReference type="ARBA" id="ARBA00022723"/>
    </source>
</evidence>
<evidence type="ECO:0000256" key="11">
    <source>
        <dbReference type="ARBA" id="ARBA00022842"/>
    </source>
</evidence>
<evidence type="ECO:0000256" key="14">
    <source>
        <dbReference type="RuleBase" id="RU000504"/>
    </source>
</evidence>
<dbReference type="Gene3D" id="3.20.20.60">
    <property type="entry name" value="Phosphoenolpyruvate-binding domains"/>
    <property type="match status" value="1"/>
</dbReference>
<keyword evidence="13 18" id="KW-0670">Pyruvate</keyword>
<evidence type="ECO:0000256" key="10">
    <source>
        <dbReference type="ARBA" id="ARBA00022840"/>
    </source>
</evidence>
<dbReference type="InterPro" id="IPR040442">
    <property type="entry name" value="Pyrv_kinase-like_dom_sf"/>
</dbReference>
<dbReference type="GO" id="GO:0004743">
    <property type="term" value="F:pyruvate kinase activity"/>
    <property type="evidence" value="ECO:0007669"/>
    <property type="project" value="UniProtKB-EC"/>
</dbReference>
<evidence type="ECO:0000256" key="8">
    <source>
        <dbReference type="ARBA" id="ARBA00022741"/>
    </source>
</evidence>
<keyword evidence="12 14" id="KW-0324">Glycolysis</keyword>
<dbReference type="InterPro" id="IPR011037">
    <property type="entry name" value="Pyrv_Knase-like_insert_dom_sf"/>
</dbReference>
<keyword evidence="8" id="KW-0547">Nucleotide-binding</keyword>
<dbReference type="EC" id="2.7.1.40" evidence="4 14"/>
<feature type="domain" description="Pyruvate kinase barrel" evidence="16">
    <location>
        <begin position="133"/>
        <end position="445"/>
    </location>
</feature>
<dbReference type="EMBL" id="PKGY01000003">
    <property type="protein sequence ID" value="PKZ21753.1"/>
    <property type="molecule type" value="Genomic_DNA"/>
</dbReference>
<sequence length="491" mass="55158">MEKQSLVEVVRQLRKEIQEEGQALYASWEPQTIREDFRSSAKNLAAYAVMRRRDLRELQDRLDRLGYQGFRGIEANVLAGLDHLVQVIQGEPVGNEEARWAEMDQAKARTFQVFGLEAGKRAQNLVTLPTEAGRDPHYVNDLSQAGMDLARINCAHDQAKTWQAMAKNIQAAGKAKGRQHPIYCDLAGPKVRIEALYTEQQNPRVFTADTFFISHVKPLEDFQDQNLVLYTPQQDLIQSLEVGDPVVMYDGDLLAHVTSQHEEGVVVEVDRVRKTKGQKIKATKGMNFPGRDSQLPILTPADCQAMEAVKDFTRGYNFSFVRQVEDIVAIKAQLAEVYGEDTSQHPPFFIKIETQSILENLFQVLVEANRNHYAGLMIARGDLAAELGFLRLASVQEDLVAIARAARIPVIWATQVMENMVKTGIPTRAEMADVMLAGRCDLVMLNKGGHIQEGIQLLNQVLDQSRYYMPTSPSPLRPLDLDPDKKDATSF</sequence>
<evidence type="ECO:0000256" key="6">
    <source>
        <dbReference type="ARBA" id="ARBA00022679"/>
    </source>
</evidence>
<evidence type="ECO:0000256" key="4">
    <source>
        <dbReference type="ARBA" id="ARBA00012142"/>
    </source>
</evidence>
<protein>
    <recommendedName>
        <fullName evidence="5 14">Pyruvate kinase</fullName>
        <ecNumber evidence="4 14">2.7.1.40</ecNumber>
    </recommendedName>
</protein>
<dbReference type="InterPro" id="IPR015806">
    <property type="entry name" value="Pyrv_Knase_insert_dom_sf"/>
</dbReference>
<dbReference type="PRINTS" id="PR01050">
    <property type="entry name" value="PYRUVTKNASE"/>
</dbReference>
<accession>A0A109RD38</accession>
<evidence type="ECO:0000256" key="9">
    <source>
        <dbReference type="ARBA" id="ARBA00022777"/>
    </source>
</evidence>
<dbReference type="GO" id="GO:0016301">
    <property type="term" value="F:kinase activity"/>
    <property type="evidence" value="ECO:0007669"/>
    <property type="project" value="UniProtKB-KW"/>
</dbReference>
<dbReference type="KEGG" id="asan:AWM72_01535"/>
<keyword evidence="11 14" id="KW-0460">Magnesium</keyword>
<dbReference type="InterPro" id="IPR015793">
    <property type="entry name" value="Pyrv_Knase_brl"/>
</dbReference>
<comment type="pathway">
    <text evidence="2 14">Carbohydrate degradation; glycolysis; pyruvate from D-glyceraldehyde 3-phosphate: step 5/5.</text>
</comment>
<evidence type="ECO:0000313" key="17">
    <source>
        <dbReference type="EMBL" id="AMB93518.1"/>
    </source>
</evidence>
<dbReference type="EMBL" id="CP014160">
    <property type="protein sequence ID" value="AMB93518.1"/>
    <property type="molecule type" value="Genomic_DNA"/>
</dbReference>
<dbReference type="SUPFAM" id="SSF50800">
    <property type="entry name" value="PK beta-barrel domain-like"/>
    <property type="match status" value="1"/>
</dbReference>
<reference evidence="18 20" key="3">
    <citation type="submission" date="2017-12" db="EMBL/GenBank/DDBJ databases">
        <title>Phylogenetic diversity of female urinary microbiome.</title>
        <authorList>
            <person name="Thomas-White K."/>
            <person name="Wolfe A.J."/>
        </authorList>
    </citation>
    <scope>NUCLEOTIDE SEQUENCE [LARGE SCALE GENOMIC DNA]</scope>
    <source>
        <strain evidence="18 20">UMB0139</strain>
    </source>
</reference>
<feature type="region of interest" description="Disordered" evidence="15">
    <location>
        <begin position="471"/>
        <end position="491"/>
    </location>
</feature>
<evidence type="ECO:0000256" key="13">
    <source>
        <dbReference type="ARBA" id="ARBA00023317"/>
    </source>
</evidence>
<evidence type="ECO:0000313" key="20">
    <source>
        <dbReference type="Proteomes" id="UP000234239"/>
    </source>
</evidence>
<reference evidence="17 19" key="1">
    <citation type="journal article" date="2016" name="Genome Announc.">
        <title>Complete Genome Sequences of Aerococcus christensenii CCUG 28831T, Aerococcus sanguinicola CCUG 43001T, Aerococcus urinae CCUG 36881T, Aerococcus urinaeequi CCUG 28094T, Aerococcus urinaehominis CCUG 42038 BT, and Aerococcus viridans CCUG 4311T.</title>
        <authorList>
            <person name="Carkaci D."/>
            <person name="Dargis R."/>
            <person name="Nielsen X.C."/>
            <person name="Skovgaard O."/>
            <person name="Fuursted K."/>
            <person name="Christensen J.J."/>
        </authorList>
    </citation>
    <scope>NUCLEOTIDE SEQUENCE [LARGE SCALE GENOMIC DNA]</scope>
    <source>
        <strain evidence="17 19">CCUG43001</strain>
    </source>
</reference>
<comment type="catalytic activity">
    <reaction evidence="14">
        <text>pyruvate + ATP = phosphoenolpyruvate + ADP + H(+)</text>
        <dbReference type="Rhea" id="RHEA:18157"/>
        <dbReference type="ChEBI" id="CHEBI:15361"/>
        <dbReference type="ChEBI" id="CHEBI:15378"/>
        <dbReference type="ChEBI" id="CHEBI:30616"/>
        <dbReference type="ChEBI" id="CHEBI:58702"/>
        <dbReference type="ChEBI" id="CHEBI:456216"/>
        <dbReference type="EC" id="2.7.1.40"/>
    </reaction>
</comment>
<dbReference type="AlphaFoldDB" id="A0A109RD38"/>
<dbReference type="GO" id="GO:0005524">
    <property type="term" value="F:ATP binding"/>
    <property type="evidence" value="ECO:0007669"/>
    <property type="project" value="UniProtKB-KW"/>
</dbReference>
<organism evidence="17 19">
    <name type="scientific">Aerococcus sanguinicola</name>
    <dbReference type="NCBI Taxonomy" id="119206"/>
    <lineage>
        <taxon>Bacteria</taxon>
        <taxon>Bacillati</taxon>
        <taxon>Bacillota</taxon>
        <taxon>Bacilli</taxon>
        <taxon>Lactobacillales</taxon>
        <taxon>Aerococcaceae</taxon>
        <taxon>Aerococcus</taxon>
    </lineage>
</organism>
<dbReference type="Gene3D" id="2.40.33.10">
    <property type="entry name" value="PK beta-barrel domain-like"/>
    <property type="match status" value="1"/>
</dbReference>
<dbReference type="UniPathway" id="UPA00109">
    <property type="reaction ID" value="UER00188"/>
</dbReference>
<evidence type="ECO:0000313" key="19">
    <source>
        <dbReference type="Proteomes" id="UP000069912"/>
    </source>
</evidence>
<keyword evidence="6 14" id="KW-0808">Transferase</keyword>